<feature type="region of interest" description="Disordered" evidence="1">
    <location>
        <begin position="26"/>
        <end position="45"/>
    </location>
</feature>
<dbReference type="InterPro" id="IPR055346">
    <property type="entry name" value="Fe-S_cluster_assembly_SufBD"/>
</dbReference>
<reference evidence="3" key="2">
    <citation type="submission" date="2023-04" db="EMBL/GenBank/DDBJ databases">
        <authorList>
            <person name="Bruccoleri R.E."/>
            <person name="Oakeley E.J."/>
            <person name="Faust A.-M."/>
            <person name="Dessus-Babus S."/>
            <person name="Altorfer M."/>
            <person name="Burckhardt D."/>
            <person name="Oertli M."/>
            <person name="Naumann U."/>
            <person name="Petersen F."/>
            <person name="Wong J."/>
        </authorList>
    </citation>
    <scope>NUCLEOTIDE SEQUENCE</scope>
    <source>
        <strain evidence="3">GSM-AAB239-AS_SAM_17_03QT</strain>
        <tissue evidence="3">Leaf</tissue>
    </source>
</reference>
<dbReference type="GO" id="GO:0016226">
    <property type="term" value="P:iron-sulfur cluster assembly"/>
    <property type="evidence" value="ECO:0007669"/>
    <property type="project" value="InterPro"/>
</dbReference>
<dbReference type="InterPro" id="IPR037284">
    <property type="entry name" value="SUF_FeS_clus_asmbl_SufBD_sf"/>
</dbReference>
<dbReference type="PANTHER" id="PTHR43575">
    <property type="entry name" value="PROTEIN ABCI7, CHLOROPLASTIC"/>
    <property type="match status" value="1"/>
</dbReference>
<gene>
    <name evidence="3" type="ORF">M6B38_112540</name>
</gene>
<feature type="domain" description="SUF system FeS cluster assembly SufBD core" evidence="2">
    <location>
        <begin position="198"/>
        <end position="433"/>
    </location>
</feature>
<dbReference type="Pfam" id="PF01458">
    <property type="entry name" value="SUFBD_core"/>
    <property type="match status" value="1"/>
</dbReference>
<protein>
    <submittedName>
        <fullName evidence="3">Protein ABCI7, chloroplastic</fullName>
    </submittedName>
</protein>
<evidence type="ECO:0000256" key="1">
    <source>
        <dbReference type="SAM" id="MobiDB-lite"/>
    </source>
</evidence>
<name>A0AAX6DMQ9_IRIPA</name>
<dbReference type="PANTHER" id="PTHR43575:SF1">
    <property type="entry name" value="PROTEIN ABCI7, CHLOROPLASTIC"/>
    <property type="match status" value="1"/>
</dbReference>
<dbReference type="InterPro" id="IPR000825">
    <property type="entry name" value="SUF_FeS_clus_asmbl_SufBD_core"/>
</dbReference>
<organism evidence="3 4">
    <name type="scientific">Iris pallida</name>
    <name type="common">Sweet iris</name>
    <dbReference type="NCBI Taxonomy" id="29817"/>
    <lineage>
        <taxon>Eukaryota</taxon>
        <taxon>Viridiplantae</taxon>
        <taxon>Streptophyta</taxon>
        <taxon>Embryophyta</taxon>
        <taxon>Tracheophyta</taxon>
        <taxon>Spermatophyta</taxon>
        <taxon>Magnoliopsida</taxon>
        <taxon>Liliopsida</taxon>
        <taxon>Asparagales</taxon>
        <taxon>Iridaceae</taxon>
        <taxon>Iridoideae</taxon>
        <taxon>Irideae</taxon>
        <taxon>Iris</taxon>
    </lineage>
</organism>
<evidence type="ECO:0000313" key="4">
    <source>
        <dbReference type="Proteomes" id="UP001140949"/>
    </source>
</evidence>
<accession>A0AAX6DMQ9</accession>
<keyword evidence="4" id="KW-1185">Reference proteome</keyword>
<dbReference type="Proteomes" id="UP001140949">
    <property type="component" value="Unassembled WGS sequence"/>
</dbReference>
<evidence type="ECO:0000313" key="3">
    <source>
        <dbReference type="EMBL" id="KAJ6793053.1"/>
    </source>
</evidence>
<dbReference type="AlphaFoldDB" id="A0AAX6DMQ9"/>
<proteinExistence type="predicted"/>
<reference evidence="3" key="1">
    <citation type="journal article" date="2023" name="GigaByte">
        <title>Genome assembly of the bearded iris, Iris pallida Lam.</title>
        <authorList>
            <person name="Bruccoleri R.E."/>
            <person name="Oakeley E.J."/>
            <person name="Faust A.M.E."/>
            <person name="Altorfer M."/>
            <person name="Dessus-Babus S."/>
            <person name="Burckhardt D."/>
            <person name="Oertli M."/>
            <person name="Naumann U."/>
            <person name="Petersen F."/>
            <person name="Wong J."/>
        </authorList>
    </citation>
    <scope>NUCLEOTIDE SEQUENCE</scope>
    <source>
        <strain evidence="3">GSM-AAB239-AS_SAM_17_03QT</strain>
    </source>
</reference>
<sequence length="466" mass="50657">MFTSNSFHNHPSTMSSSTSHFFLPSPFLRHRPKPPPKPKLLLPIRSASPDPVVADIAEKLTASPSASPHLQPLRDRSSRSLLSKSWPSTKDEPFRFTNTSFLRSSDPVPAPFSLSLSTPPSVFAGSIADLPKSHNISSYLDSDPDGSLGDLFSDLNAIAAPDVSVVYVPAGVRASDGPVHLRFGYGAVEGGGDAGRMPVSSPRVLVVVEKGAEVGIVEEHVGLGEGEEEDDGGRCCWANSVVEVVIEEEGKVRHSYIQSMPLGSAHTKWTFVRQEASSSYEFTEICTGGRLSRHSLHIQQLGPDTSTELSSFHVSRSNQIQDLHSNIVLDHPRGFCRQLHKCIISHSSGQAVFVGNVKVNRLAQQTDAGQLARTILLAPNVTVTVKPSLQIIADDVKCSHGVAIGDLEKDQLLYFRTRGIDEQTARNALLFAFGAEIVSRIPFEKFRKSITSEVQRVLESKQTPSL</sequence>
<dbReference type="SUPFAM" id="SSF101960">
    <property type="entry name" value="Stabilizer of iron transporter SufD"/>
    <property type="match status" value="1"/>
</dbReference>
<feature type="region of interest" description="Disordered" evidence="1">
    <location>
        <begin position="63"/>
        <end position="87"/>
    </location>
</feature>
<comment type="caution">
    <text evidence="3">The sequence shown here is derived from an EMBL/GenBank/DDBJ whole genome shotgun (WGS) entry which is preliminary data.</text>
</comment>
<evidence type="ECO:0000259" key="2">
    <source>
        <dbReference type="Pfam" id="PF01458"/>
    </source>
</evidence>
<dbReference type="EMBL" id="JANAVB010043220">
    <property type="protein sequence ID" value="KAJ6793053.1"/>
    <property type="molecule type" value="Genomic_DNA"/>
</dbReference>